<organism evidence="7">
    <name type="scientific">Cuerna arida</name>
    <dbReference type="NCBI Taxonomy" id="1464854"/>
    <lineage>
        <taxon>Eukaryota</taxon>
        <taxon>Metazoa</taxon>
        <taxon>Ecdysozoa</taxon>
        <taxon>Arthropoda</taxon>
        <taxon>Hexapoda</taxon>
        <taxon>Insecta</taxon>
        <taxon>Pterygota</taxon>
        <taxon>Neoptera</taxon>
        <taxon>Paraneoptera</taxon>
        <taxon>Hemiptera</taxon>
        <taxon>Auchenorrhyncha</taxon>
        <taxon>Membracoidea</taxon>
        <taxon>Cicadellidae</taxon>
        <taxon>Cicadellinae</taxon>
        <taxon>Proconiini</taxon>
        <taxon>Cuerna</taxon>
    </lineage>
</organism>
<dbReference type="Pfam" id="PF16870">
    <property type="entry name" value="OxoGdeHyase_C"/>
    <property type="match status" value="1"/>
</dbReference>
<reference evidence="7" key="1">
    <citation type="submission" date="2015-11" db="EMBL/GenBank/DDBJ databases">
        <title>De novo transcriptome assembly of four potential Pierce s Disease insect vectors from Arizona vineyards.</title>
        <authorList>
            <person name="Tassone E.E."/>
        </authorList>
    </citation>
    <scope>NUCLEOTIDE SEQUENCE</scope>
</reference>
<evidence type="ECO:0000256" key="1">
    <source>
        <dbReference type="ARBA" id="ARBA00001964"/>
    </source>
</evidence>
<dbReference type="EMBL" id="GECZ01024919">
    <property type="protein sequence ID" value="JAS44850.1"/>
    <property type="molecule type" value="Transcribed_RNA"/>
</dbReference>
<comment type="similarity">
    <text evidence="2">Belongs to the alpha-ketoglutarate dehydrogenase family.</text>
</comment>
<dbReference type="InterPro" id="IPR011603">
    <property type="entry name" value="2oxoglutarate_DH_E1"/>
</dbReference>
<dbReference type="Gene3D" id="1.10.287.1150">
    <property type="entry name" value="TPP helical domain"/>
    <property type="match status" value="1"/>
</dbReference>
<dbReference type="Pfam" id="PF00676">
    <property type="entry name" value="E1_dh"/>
    <property type="match status" value="1"/>
</dbReference>
<dbReference type="GO" id="GO:0016624">
    <property type="term" value="F:oxidoreductase activity, acting on the aldehyde or oxo group of donors, disulfide as acceptor"/>
    <property type="evidence" value="ECO:0007669"/>
    <property type="project" value="InterPro"/>
</dbReference>
<evidence type="ECO:0000259" key="6">
    <source>
        <dbReference type="SMART" id="SM00861"/>
    </source>
</evidence>
<evidence type="ECO:0000256" key="2">
    <source>
        <dbReference type="ARBA" id="ARBA00006936"/>
    </source>
</evidence>
<dbReference type="NCBIfam" id="NF006914">
    <property type="entry name" value="PRK09404.1"/>
    <property type="match status" value="1"/>
</dbReference>
<accession>A0A1B6F3Q9</accession>
<dbReference type="CDD" id="cd02016">
    <property type="entry name" value="TPP_E1_OGDC_like"/>
    <property type="match status" value="1"/>
</dbReference>
<dbReference type="InterPro" id="IPR031717">
    <property type="entry name" value="ODO-1/KGD_C"/>
</dbReference>
<dbReference type="PIRSF" id="PIRSF000157">
    <property type="entry name" value="Oxoglu_dh_E1"/>
    <property type="match status" value="1"/>
</dbReference>
<evidence type="ECO:0000256" key="5">
    <source>
        <dbReference type="ARBA" id="ARBA00023052"/>
    </source>
</evidence>
<dbReference type="AlphaFoldDB" id="A0A1B6F3Q9"/>
<keyword evidence="4" id="KW-0560">Oxidoreductase</keyword>
<feature type="domain" description="Transketolase-like pyrimidine-binding" evidence="6">
    <location>
        <begin position="564"/>
        <end position="767"/>
    </location>
</feature>
<dbReference type="InterPro" id="IPR029061">
    <property type="entry name" value="THDP-binding"/>
</dbReference>
<dbReference type="InterPro" id="IPR042179">
    <property type="entry name" value="KGD_C_sf"/>
</dbReference>
<dbReference type="Gene3D" id="3.40.50.12470">
    <property type="match status" value="1"/>
</dbReference>
<dbReference type="SMART" id="SM00861">
    <property type="entry name" value="Transket_pyr"/>
    <property type="match status" value="1"/>
</dbReference>
<dbReference type="Gene3D" id="3.40.50.970">
    <property type="match status" value="1"/>
</dbReference>
<dbReference type="Pfam" id="PF02779">
    <property type="entry name" value="Transket_pyr"/>
    <property type="match status" value="1"/>
</dbReference>
<dbReference type="Gene3D" id="3.40.50.11610">
    <property type="entry name" value="Multifunctional 2-oxoglutarate metabolism enzyme, C-terminal domain"/>
    <property type="match status" value="1"/>
</dbReference>
<dbReference type="GO" id="GO:0030976">
    <property type="term" value="F:thiamine pyrophosphate binding"/>
    <property type="evidence" value="ECO:0007669"/>
    <property type="project" value="InterPro"/>
</dbReference>
<keyword evidence="3" id="KW-0809">Transit peptide</keyword>
<sequence length="915" mass="103793">MLLLRRKVLGICNSCVWNRNYHNRTAVYGFRPKDPGSFKLSSEIIKARCKESQLYQLISAYREHGHKRADINPVDFTRKPREVPELDPSRYGLNNDRTYSFEGLLSSTRRKGTLSEAIEFLNQVYCGSIGGEFEYLQEEEERVWFANRLEELKNEPVNADFKKMLALEMLKCQAFDHFMAKKFVSLKRYGAEGAESLIAFFLQFFKSCVQGGVTELIIGMPHRGRLNLLINHLHLPPELLFRKLLGKSEFPDTAKASGDVISHLICSTELDVDGRLLQVTSLHNPSHLEAVNPVSMGKTRCRHLELGEGEYGINNWSDKVVNLQVHGDGAIAGQGINQETLLMSQLPHFEVGGSVHLIVNNQVAFTTPSERSRGTPYCSDIAKLIAAPVVHVNGDILEDVIRATQLVTEYQRKFRKDVFLDLNCYRQRGHNELDDPTFTNPRLYEVIHKRSTIPDKTAAQLKEAGVLSDQEVEEALASYTEWLNQCLQKADSYTPEESYFGVHWRGFGQAPAAITTWDTGCDTNLLRYIATKSVSYPEHFIIHPTLLKNHVKGRLKRINEGLNIDWSTAEAMAWGSLIYEGYNVRISGQDVGRGTFSHRHVMLVDQETNDVHIPLNNLAEGQATFLEIANSHLSEEAVLGFEYGMSIESPKHLIIWEAQFGDFFNGAQIHIDTFVSSGETKWMRCSGLVMLLPHGYDGAGPEHSSCRLERFLQLSDSSETSVDGEDVNWHIANPTTPAQYFHLLRRQMVRNYRKPLILVSPKILIRDPEATSALGLFAPGSRFQPVIGDASIRAPDKVSKVLFVCGKHYYALRRQREELGLQDVAIIRVEELCPFPTFYLQQEADKFTNAKHFIWCQEEHQNMGAWTFCKTRFENLLGRKLKYCGRGPLATPAVGIGNVHKKEVEYITKHPFQMD</sequence>
<dbReference type="InterPro" id="IPR005475">
    <property type="entry name" value="Transketolase-like_Pyr-bd"/>
</dbReference>
<dbReference type="SUPFAM" id="SSF52518">
    <property type="entry name" value="Thiamin diphosphate-binding fold (THDP-binding)"/>
    <property type="match status" value="2"/>
</dbReference>
<dbReference type="NCBIfam" id="TIGR00239">
    <property type="entry name" value="2oxo_dh_E1"/>
    <property type="match status" value="1"/>
</dbReference>
<proteinExistence type="inferred from homology"/>
<evidence type="ECO:0000313" key="7">
    <source>
        <dbReference type="EMBL" id="JAS44850.1"/>
    </source>
</evidence>
<comment type="cofactor">
    <cofactor evidence="1">
        <name>thiamine diphosphate</name>
        <dbReference type="ChEBI" id="CHEBI:58937"/>
    </cofactor>
</comment>
<protein>
    <recommendedName>
        <fullName evidence="6">Transketolase-like pyrimidine-binding domain-containing protein</fullName>
    </recommendedName>
</protein>
<evidence type="ECO:0000256" key="4">
    <source>
        <dbReference type="ARBA" id="ARBA00023002"/>
    </source>
</evidence>
<name>A0A1B6F3Q9_9HEMI</name>
<dbReference type="InterPro" id="IPR001017">
    <property type="entry name" value="DH_E1"/>
</dbReference>
<dbReference type="PANTHER" id="PTHR23152:SF4">
    <property type="entry name" value="2-OXOADIPATE DEHYDROGENASE COMPLEX COMPONENT E1"/>
    <property type="match status" value="1"/>
</dbReference>
<dbReference type="PANTHER" id="PTHR23152">
    <property type="entry name" value="2-OXOGLUTARATE DEHYDROGENASE"/>
    <property type="match status" value="1"/>
</dbReference>
<gene>
    <name evidence="7" type="ORF">g.18678</name>
</gene>
<evidence type="ECO:0000256" key="3">
    <source>
        <dbReference type="ARBA" id="ARBA00022946"/>
    </source>
</evidence>
<keyword evidence="5" id="KW-0786">Thiamine pyrophosphate</keyword>